<sequence length="356" mass="39529">MATATATTLAIPRVSSQRFRAPPPSPVATGNGRRSAAVDDRVFSEFLDVSLRVPDLSLPQSFFSMKSVIKVPPEIDLCSMVSGDESSARCVLSAASEVGAIRVVGGGKALAEEVRAAIEAGKVILKPEGERPNTDVENRRFARRDGVVQEFVWYRLRSPETERLLQRTWPESYPALRDKMESVASRLDTVAECIAKILSKYVTNQTPSKRLSKVQSTLHLRKQDSPYSRNTTMDYIDATSLYPEALSLHICGDHHEFCVRHPEGSIITMLRAGDILVTIGKTLQEWCNGELKSVSAEALYQPVDDSFTSFSLEYMCSPLVLSHELDHETKTISLTDQLLAVLFLVFLYNLCFCFSS</sequence>
<evidence type="ECO:0000313" key="3">
    <source>
        <dbReference type="Proteomes" id="UP000734854"/>
    </source>
</evidence>
<proteinExistence type="predicted"/>
<dbReference type="Proteomes" id="UP000734854">
    <property type="component" value="Unassembled WGS sequence"/>
</dbReference>
<gene>
    <name evidence="2" type="ORF">ZIOFF_029961</name>
</gene>
<dbReference type="PANTHER" id="PTHR34945:SF4">
    <property type="entry name" value="2-OXOGLUTARATE (2OG) AND FE(II)-DEPENDENT OXYGENASE SUPERFAMILY PROTEIN"/>
    <property type="match status" value="1"/>
</dbReference>
<dbReference type="EMBL" id="JACMSC010000008">
    <property type="protein sequence ID" value="KAG6511882.1"/>
    <property type="molecule type" value="Genomic_DNA"/>
</dbReference>
<keyword evidence="3" id="KW-1185">Reference proteome</keyword>
<evidence type="ECO:0000313" key="2">
    <source>
        <dbReference type="EMBL" id="KAG6511882.1"/>
    </source>
</evidence>
<comment type="caution">
    <text evidence="2">The sequence shown here is derived from an EMBL/GenBank/DDBJ whole genome shotgun (WGS) entry which is preliminary data.</text>
</comment>
<organism evidence="2 3">
    <name type="scientific">Zingiber officinale</name>
    <name type="common">Ginger</name>
    <name type="synonym">Amomum zingiber</name>
    <dbReference type="NCBI Taxonomy" id="94328"/>
    <lineage>
        <taxon>Eukaryota</taxon>
        <taxon>Viridiplantae</taxon>
        <taxon>Streptophyta</taxon>
        <taxon>Embryophyta</taxon>
        <taxon>Tracheophyta</taxon>
        <taxon>Spermatophyta</taxon>
        <taxon>Magnoliopsida</taxon>
        <taxon>Liliopsida</taxon>
        <taxon>Zingiberales</taxon>
        <taxon>Zingiberaceae</taxon>
        <taxon>Zingiber</taxon>
    </lineage>
</organism>
<evidence type="ECO:0000256" key="1">
    <source>
        <dbReference type="SAM" id="MobiDB-lite"/>
    </source>
</evidence>
<protein>
    <submittedName>
        <fullName evidence="2">Uncharacterized protein</fullName>
    </submittedName>
</protein>
<dbReference type="PANTHER" id="PTHR34945">
    <property type="entry name" value="2-OXOGLUTARATE (2OG) AND FE(II)-DEPENDENT OXYGENASE SUPERFAMILY PROTEIN"/>
    <property type="match status" value="1"/>
</dbReference>
<name>A0A8J5GSE7_ZINOF</name>
<feature type="region of interest" description="Disordered" evidence="1">
    <location>
        <begin position="13"/>
        <end position="33"/>
    </location>
</feature>
<dbReference type="AlphaFoldDB" id="A0A8J5GSE7"/>
<reference evidence="2 3" key="1">
    <citation type="submission" date="2020-08" db="EMBL/GenBank/DDBJ databases">
        <title>Plant Genome Project.</title>
        <authorList>
            <person name="Zhang R.-G."/>
        </authorList>
    </citation>
    <scope>NUCLEOTIDE SEQUENCE [LARGE SCALE GENOMIC DNA]</scope>
    <source>
        <tissue evidence="2">Rhizome</tissue>
    </source>
</reference>
<dbReference type="OrthoDB" id="1523082at2759"/>
<accession>A0A8J5GSE7</accession>